<evidence type="ECO:0000313" key="4">
    <source>
        <dbReference type="Proteomes" id="UP000305948"/>
    </source>
</evidence>
<dbReference type="STRING" id="5364.A0A5C3NTF3"/>
<dbReference type="Gene3D" id="3.40.50.1820">
    <property type="entry name" value="alpha/beta hydrolase"/>
    <property type="match status" value="1"/>
</dbReference>
<reference evidence="3 4" key="1">
    <citation type="journal article" date="2019" name="Nat. Ecol. Evol.">
        <title>Megaphylogeny resolves global patterns of mushroom evolution.</title>
        <authorList>
            <person name="Varga T."/>
            <person name="Krizsan K."/>
            <person name="Foldi C."/>
            <person name="Dima B."/>
            <person name="Sanchez-Garcia M."/>
            <person name="Sanchez-Ramirez S."/>
            <person name="Szollosi G.J."/>
            <person name="Szarkandi J.G."/>
            <person name="Papp V."/>
            <person name="Albert L."/>
            <person name="Andreopoulos W."/>
            <person name="Angelini C."/>
            <person name="Antonin V."/>
            <person name="Barry K.W."/>
            <person name="Bougher N.L."/>
            <person name="Buchanan P."/>
            <person name="Buyck B."/>
            <person name="Bense V."/>
            <person name="Catcheside P."/>
            <person name="Chovatia M."/>
            <person name="Cooper J."/>
            <person name="Damon W."/>
            <person name="Desjardin D."/>
            <person name="Finy P."/>
            <person name="Geml J."/>
            <person name="Haridas S."/>
            <person name="Hughes K."/>
            <person name="Justo A."/>
            <person name="Karasinski D."/>
            <person name="Kautmanova I."/>
            <person name="Kiss B."/>
            <person name="Kocsube S."/>
            <person name="Kotiranta H."/>
            <person name="LaButti K.M."/>
            <person name="Lechner B.E."/>
            <person name="Liimatainen K."/>
            <person name="Lipzen A."/>
            <person name="Lukacs Z."/>
            <person name="Mihaltcheva S."/>
            <person name="Morgado L.N."/>
            <person name="Niskanen T."/>
            <person name="Noordeloos M.E."/>
            <person name="Ohm R.A."/>
            <person name="Ortiz-Santana B."/>
            <person name="Ovrebo C."/>
            <person name="Racz N."/>
            <person name="Riley R."/>
            <person name="Savchenko A."/>
            <person name="Shiryaev A."/>
            <person name="Soop K."/>
            <person name="Spirin V."/>
            <person name="Szebenyi C."/>
            <person name="Tomsovsky M."/>
            <person name="Tulloss R.E."/>
            <person name="Uehling J."/>
            <person name="Grigoriev I.V."/>
            <person name="Vagvolgyi C."/>
            <person name="Papp T."/>
            <person name="Martin F.M."/>
            <person name="Miettinen O."/>
            <person name="Hibbett D.S."/>
            <person name="Nagy L.G."/>
        </authorList>
    </citation>
    <scope>NUCLEOTIDE SEQUENCE [LARGE SCALE GENOMIC DNA]</scope>
    <source>
        <strain evidence="3 4">OMC1185</strain>
    </source>
</reference>
<gene>
    <name evidence="3" type="ORF">OE88DRAFT_1650560</name>
</gene>
<feature type="non-terminal residue" evidence="3">
    <location>
        <position position="1"/>
    </location>
</feature>
<dbReference type="GO" id="GO:0016787">
    <property type="term" value="F:hydrolase activity"/>
    <property type="evidence" value="ECO:0007669"/>
    <property type="project" value="UniProtKB-KW"/>
</dbReference>
<name>A0A5C3NTF3_9AGAM</name>
<keyword evidence="4" id="KW-1185">Reference proteome</keyword>
<feature type="domain" description="BD-FAE-like" evidence="2">
    <location>
        <begin position="27"/>
        <end position="143"/>
    </location>
</feature>
<dbReference type="InterPro" id="IPR049492">
    <property type="entry name" value="BD-FAE-like_dom"/>
</dbReference>
<proteinExistence type="predicted"/>
<evidence type="ECO:0000256" key="1">
    <source>
        <dbReference type="ARBA" id="ARBA00022801"/>
    </source>
</evidence>
<evidence type="ECO:0000259" key="2">
    <source>
        <dbReference type="Pfam" id="PF20434"/>
    </source>
</evidence>
<dbReference type="OrthoDB" id="408631at2759"/>
<dbReference type="Pfam" id="PF20434">
    <property type="entry name" value="BD-FAE"/>
    <property type="match status" value="1"/>
</dbReference>
<organism evidence="3 4">
    <name type="scientific">Heliocybe sulcata</name>
    <dbReference type="NCBI Taxonomy" id="5364"/>
    <lineage>
        <taxon>Eukaryota</taxon>
        <taxon>Fungi</taxon>
        <taxon>Dikarya</taxon>
        <taxon>Basidiomycota</taxon>
        <taxon>Agaricomycotina</taxon>
        <taxon>Agaricomycetes</taxon>
        <taxon>Gloeophyllales</taxon>
        <taxon>Gloeophyllaceae</taxon>
        <taxon>Heliocybe</taxon>
    </lineage>
</organism>
<keyword evidence="1 3" id="KW-0378">Hydrolase</keyword>
<protein>
    <submittedName>
        <fullName evidence="3">Alpha/beta-hydrolase</fullName>
    </submittedName>
</protein>
<sequence length="157" mass="16988">MSVTVPVKPSATYVFKTFGEDAIPIELDVYVPSTVDAHDKPLPVLVWFHGGGLLQGYRGRVAPHFLHGVTKYNHVLVSPDYRLAPQARMPEIVSDVADALAFVRDALPAKLASDANVKIDTARIATCGSSAGGWLSLLAAYYIKADMSVPQIPLDER</sequence>
<evidence type="ECO:0000313" key="3">
    <source>
        <dbReference type="EMBL" id="TFK57021.1"/>
    </source>
</evidence>
<dbReference type="EMBL" id="ML213503">
    <property type="protein sequence ID" value="TFK57021.1"/>
    <property type="molecule type" value="Genomic_DNA"/>
</dbReference>
<dbReference type="PANTHER" id="PTHR48081">
    <property type="entry name" value="AB HYDROLASE SUPERFAMILY PROTEIN C4A8.06C"/>
    <property type="match status" value="1"/>
</dbReference>
<dbReference type="InterPro" id="IPR050300">
    <property type="entry name" value="GDXG_lipolytic_enzyme"/>
</dbReference>
<dbReference type="InterPro" id="IPR029058">
    <property type="entry name" value="AB_hydrolase_fold"/>
</dbReference>
<dbReference type="PANTHER" id="PTHR48081:SF3">
    <property type="entry name" value="ALPHA_BETA HYDROLASE FOLD-3 DOMAIN-CONTAINING PROTEIN"/>
    <property type="match status" value="1"/>
</dbReference>
<dbReference type="Proteomes" id="UP000305948">
    <property type="component" value="Unassembled WGS sequence"/>
</dbReference>
<dbReference type="SUPFAM" id="SSF53474">
    <property type="entry name" value="alpha/beta-Hydrolases"/>
    <property type="match status" value="1"/>
</dbReference>
<accession>A0A5C3NTF3</accession>
<dbReference type="AlphaFoldDB" id="A0A5C3NTF3"/>